<organism evidence="1">
    <name type="scientific">Phage sp. ctesc4</name>
    <dbReference type="NCBI Taxonomy" id="2828008"/>
    <lineage>
        <taxon>Viruses</taxon>
    </lineage>
</organism>
<name>A0A8S5TDJ1_9VIRU</name>
<protein>
    <submittedName>
        <fullName evidence="1">Uncharacterized protein</fullName>
    </submittedName>
</protein>
<sequence>MFNKRGQFHKQATFDIVNNGMFVASGSIIHKPGTGFVARFREYTTRDYMFSVTFVDAPSMERLISVYRKAVGL</sequence>
<reference evidence="1" key="1">
    <citation type="journal article" date="2021" name="Proc. Natl. Acad. Sci. U.S.A.">
        <title>A Catalog of Tens of Thousands of Viruses from Human Metagenomes Reveals Hidden Associations with Chronic Diseases.</title>
        <authorList>
            <person name="Tisza M.J."/>
            <person name="Buck C.B."/>
        </authorList>
    </citation>
    <scope>NUCLEOTIDE SEQUENCE</scope>
    <source>
        <strain evidence="1">Ctesc4</strain>
    </source>
</reference>
<proteinExistence type="predicted"/>
<evidence type="ECO:0000313" key="1">
    <source>
        <dbReference type="EMBL" id="DAF61107.1"/>
    </source>
</evidence>
<accession>A0A8S5TDJ1</accession>
<dbReference type="EMBL" id="BK032802">
    <property type="protein sequence ID" value="DAF61107.1"/>
    <property type="molecule type" value="Genomic_DNA"/>
</dbReference>